<dbReference type="AlphaFoldDB" id="A0A164Q389"/>
<organism evidence="2 3">
    <name type="scientific">Sistotremastrum niveocremeum HHB9708</name>
    <dbReference type="NCBI Taxonomy" id="1314777"/>
    <lineage>
        <taxon>Eukaryota</taxon>
        <taxon>Fungi</taxon>
        <taxon>Dikarya</taxon>
        <taxon>Basidiomycota</taxon>
        <taxon>Agaricomycotina</taxon>
        <taxon>Agaricomycetes</taxon>
        <taxon>Sistotremastrales</taxon>
        <taxon>Sistotremastraceae</taxon>
        <taxon>Sertulicium</taxon>
        <taxon>Sertulicium niveocremeum</taxon>
    </lineage>
</organism>
<dbReference type="Proteomes" id="UP000076722">
    <property type="component" value="Unassembled WGS sequence"/>
</dbReference>
<keyword evidence="3" id="KW-1185">Reference proteome</keyword>
<gene>
    <name evidence="2" type="ORF">SISNIDRAFT_469336</name>
</gene>
<keyword evidence="1" id="KW-1133">Transmembrane helix</keyword>
<evidence type="ECO:0000313" key="3">
    <source>
        <dbReference type="Proteomes" id="UP000076722"/>
    </source>
</evidence>
<sequence length="275" mass="31053">MCGTIDALIIFGGFSVVFGGFGIPGCWLCYVLDRVFSLQTTKSQLEEAPEPFASSRATSLSRVFESGTPSGTDWKPQQRIVFALYLMSRPSNLCTYDLRPAFERSVAPGPSNTAAATISLSYNAEVDDENRRILRPLTRYCPKTLWEPPSLFVNEWRGTECRVNNGFGWMGQVASLRIHHLPLRFGRAPSAPVLLGIGEFQANTLIYSRENRDDPQNFYNVIGAGSDLNQIDPRDPICELRSIEWKSAGNSLFRGARSFNWQALVQHYFRYHRFH</sequence>
<reference evidence="2 3" key="1">
    <citation type="journal article" date="2016" name="Mol. Biol. Evol.">
        <title>Comparative Genomics of Early-Diverging Mushroom-Forming Fungi Provides Insights into the Origins of Lignocellulose Decay Capabilities.</title>
        <authorList>
            <person name="Nagy L.G."/>
            <person name="Riley R."/>
            <person name="Tritt A."/>
            <person name="Adam C."/>
            <person name="Daum C."/>
            <person name="Floudas D."/>
            <person name="Sun H."/>
            <person name="Yadav J.S."/>
            <person name="Pangilinan J."/>
            <person name="Larsson K.H."/>
            <person name="Matsuura K."/>
            <person name="Barry K."/>
            <person name="Labutti K."/>
            <person name="Kuo R."/>
            <person name="Ohm R.A."/>
            <person name="Bhattacharya S.S."/>
            <person name="Shirouzu T."/>
            <person name="Yoshinaga Y."/>
            <person name="Martin F.M."/>
            <person name="Grigoriev I.V."/>
            <person name="Hibbett D.S."/>
        </authorList>
    </citation>
    <scope>NUCLEOTIDE SEQUENCE [LARGE SCALE GENOMIC DNA]</scope>
    <source>
        <strain evidence="2 3">HHB9708</strain>
    </source>
</reference>
<evidence type="ECO:0000313" key="2">
    <source>
        <dbReference type="EMBL" id="KZS89286.1"/>
    </source>
</evidence>
<feature type="transmembrane region" description="Helical" evidence="1">
    <location>
        <begin position="6"/>
        <end position="32"/>
    </location>
</feature>
<evidence type="ECO:0000256" key="1">
    <source>
        <dbReference type="SAM" id="Phobius"/>
    </source>
</evidence>
<proteinExistence type="predicted"/>
<protein>
    <submittedName>
        <fullName evidence="2">Uncharacterized protein</fullName>
    </submittedName>
</protein>
<name>A0A164Q389_9AGAM</name>
<accession>A0A164Q389</accession>
<keyword evidence="1" id="KW-0472">Membrane</keyword>
<keyword evidence="1" id="KW-0812">Transmembrane</keyword>
<dbReference type="EMBL" id="KV419428">
    <property type="protein sequence ID" value="KZS89286.1"/>
    <property type="molecule type" value="Genomic_DNA"/>
</dbReference>